<evidence type="ECO:0000256" key="9">
    <source>
        <dbReference type="RuleBase" id="RU368076"/>
    </source>
</evidence>
<dbReference type="Proteomes" id="UP000294003">
    <property type="component" value="Unassembled WGS sequence"/>
</dbReference>
<evidence type="ECO:0000256" key="2">
    <source>
        <dbReference type="ARBA" id="ARBA00009759"/>
    </source>
</evidence>
<dbReference type="Pfam" id="PF00459">
    <property type="entry name" value="Inositol_P"/>
    <property type="match status" value="1"/>
</dbReference>
<comment type="caution">
    <text evidence="10">The sequence shown here is derived from an EMBL/GenBank/DDBJ whole genome shotgun (WGS) entry which is preliminary data.</text>
</comment>
<dbReference type="InterPro" id="IPR006239">
    <property type="entry name" value="DPNP"/>
</dbReference>
<keyword evidence="11" id="KW-1185">Reference proteome</keyword>
<dbReference type="Gene3D" id="3.40.190.80">
    <property type="match status" value="1"/>
</dbReference>
<accession>A0ABY0GU50</accession>
<sequence>MSQSPPDYLSELSVALSAVHCASITTKQVIRSVNHQLGAKLKADASPVTIADFAAQALLIGVIRSMYPDDKFVAEEDARQLRDNPALAEQVWELVQAGATRKLQNHGAPLASPDSLEEMLTTIDLGIGESTSEGRVWVLDPIDGTATFMKGQQYAVCLCLLVDGVQHIGVIGCPNLNLGSVGGKVHEDSIDPDGYGVILSAVKGRGAFLRQMDEDRLGDARRVNQPTRAKDPGALDFVEPTIGKTSLSQLEHREVAESLGAKWPSTVIWSQQIKYVALALGATDVMVRIPKNRERFTYIWDHAGGNLLFEEAGGVIRDIDGRLIDFGQGRKLLGERNFGMVAAMPWCFEKVMKSVNDVLCQRAK</sequence>
<evidence type="ECO:0000256" key="5">
    <source>
        <dbReference type="ARBA" id="ARBA00022801"/>
    </source>
</evidence>
<protein>
    <recommendedName>
        <fullName evidence="3 9">3'(2'),5'-bisphosphate nucleotidase</fullName>
        <ecNumber evidence="3 9">3.1.3.7</ecNumber>
    </recommendedName>
</protein>
<evidence type="ECO:0000256" key="4">
    <source>
        <dbReference type="ARBA" id="ARBA00022723"/>
    </source>
</evidence>
<dbReference type="SUPFAM" id="SSF56655">
    <property type="entry name" value="Carbohydrate phosphatase"/>
    <property type="match status" value="1"/>
</dbReference>
<evidence type="ECO:0000256" key="6">
    <source>
        <dbReference type="ARBA" id="ARBA00022842"/>
    </source>
</evidence>
<evidence type="ECO:0000256" key="8">
    <source>
        <dbReference type="ARBA" id="ARBA00044484"/>
    </source>
</evidence>
<dbReference type="PROSITE" id="PS00629">
    <property type="entry name" value="IMP_1"/>
    <property type="match status" value="1"/>
</dbReference>
<evidence type="ECO:0000256" key="3">
    <source>
        <dbReference type="ARBA" id="ARBA00012633"/>
    </source>
</evidence>
<dbReference type="NCBIfam" id="TIGR01330">
    <property type="entry name" value="bisphos_HAL2"/>
    <property type="match status" value="1"/>
</dbReference>
<dbReference type="InterPro" id="IPR051090">
    <property type="entry name" value="Inositol_monoP_superfamily"/>
</dbReference>
<evidence type="ECO:0000313" key="11">
    <source>
        <dbReference type="Proteomes" id="UP000294003"/>
    </source>
</evidence>
<evidence type="ECO:0000256" key="1">
    <source>
        <dbReference type="ARBA" id="ARBA00001946"/>
    </source>
</evidence>
<comment type="function">
    <text evidence="9">Converts adenosine 3'-phosphate 5'-phosphosulfate (PAPS) to adenosine 5'-phosphosulfate (APS) and 3'(2')-phosphoadenosine 5'-phosphate (PAP) to AMP.</text>
</comment>
<dbReference type="EC" id="3.1.3.7" evidence="3 9"/>
<gene>
    <name evidence="10" type="ORF">DL762_010657</name>
</gene>
<comment type="cofactor">
    <cofactor evidence="1 9">
        <name>Mg(2+)</name>
        <dbReference type="ChEBI" id="CHEBI:18420"/>
    </cofactor>
</comment>
<dbReference type="InterPro" id="IPR000760">
    <property type="entry name" value="Inositol_monophosphatase-like"/>
</dbReference>
<evidence type="ECO:0000313" key="10">
    <source>
        <dbReference type="EMBL" id="RYO73875.1"/>
    </source>
</evidence>
<dbReference type="CDD" id="cd01517">
    <property type="entry name" value="PAP_phosphatase"/>
    <property type="match status" value="1"/>
</dbReference>
<evidence type="ECO:0000256" key="7">
    <source>
        <dbReference type="ARBA" id="ARBA00044479"/>
    </source>
</evidence>
<dbReference type="PANTHER" id="PTHR43200">
    <property type="entry name" value="PHOSPHATASE"/>
    <property type="match status" value="1"/>
</dbReference>
<proteinExistence type="inferred from homology"/>
<keyword evidence="4 9" id="KW-0479">Metal-binding</keyword>
<dbReference type="Gene3D" id="3.30.540.10">
    <property type="entry name" value="Fructose-1,6-Bisphosphatase, subunit A, domain 1"/>
    <property type="match status" value="1"/>
</dbReference>
<keyword evidence="6 9" id="KW-0460">Magnesium</keyword>
<name>A0ABY0GU50_9PEZI</name>
<organism evidence="10 11">
    <name type="scientific">Monosporascus cannonballus</name>
    <dbReference type="NCBI Taxonomy" id="155416"/>
    <lineage>
        <taxon>Eukaryota</taxon>
        <taxon>Fungi</taxon>
        <taxon>Dikarya</taxon>
        <taxon>Ascomycota</taxon>
        <taxon>Pezizomycotina</taxon>
        <taxon>Sordariomycetes</taxon>
        <taxon>Xylariomycetidae</taxon>
        <taxon>Xylariales</taxon>
        <taxon>Xylariales incertae sedis</taxon>
        <taxon>Monosporascus</taxon>
    </lineage>
</organism>
<keyword evidence="5 9" id="KW-0378">Hydrolase</keyword>
<dbReference type="EMBL" id="QJNS01000746">
    <property type="protein sequence ID" value="RYO73875.1"/>
    <property type="molecule type" value="Genomic_DNA"/>
</dbReference>
<comment type="catalytic activity">
    <reaction evidence="8">
        <text>3'-phosphoadenylyl sulfate + H2O = adenosine 5'-phosphosulfate + phosphate</text>
        <dbReference type="Rhea" id="RHEA:77639"/>
        <dbReference type="ChEBI" id="CHEBI:15377"/>
        <dbReference type="ChEBI" id="CHEBI:43474"/>
        <dbReference type="ChEBI" id="CHEBI:58243"/>
        <dbReference type="ChEBI" id="CHEBI:58339"/>
        <dbReference type="EC" id="3.1.3.7"/>
    </reaction>
    <physiologicalReaction direction="left-to-right" evidence="8">
        <dbReference type="Rhea" id="RHEA:77640"/>
    </physiologicalReaction>
</comment>
<dbReference type="InterPro" id="IPR020583">
    <property type="entry name" value="Inositol_monoP_metal-BS"/>
</dbReference>
<reference evidence="10 11" key="1">
    <citation type="submission" date="2018-06" db="EMBL/GenBank/DDBJ databases">
        <title>Complete Genomes of Monosporascus.</title>
        <authorList>
            <person name="Robinson A.J."/>
            <person name="Natvig D.O."/>
        </authorList>
    </citation>
    <scope>NUCLEOTIDE SEQUENCE [LARGE SCALE GENOMIC DNA]</scope>
    <source>
        <strain evidence="10 11">CBS 609.92</strain>
    </source>
</reference>
<comment type="catalytic activity">
    <reaction evidence="7">
        <text>adenosine 3',5'-bisphosphate + H2O = AMP + phosphate</text>
        <dbReference type="Rhea" id="RHEA:10040"/>
        <dbReference type="ChEBI" id="CHEBI:15377"/>
        <dbReference type="ChEBI" id="CHEBI:43474"/>
        <dbReference type="ChEBI" id="CHEBI:58343"/>
        <dbReference type="ChEBI" id="CHEBI:456215"/>
        <dbReference type="EC" id="3.1.3.7"/>
    </reaction>
    <physiologicalReaction direction="left-to-right" evidence="7">
        <dbReference type="Rhea" id="RHEA:10041"/>
    </physiologicalReaction>
</comment>
<comment type="similarity">
    <text evidence="2 9">Belongs to the inositol monophosphatase superfamily.</text>
</comment>
<dbReference type="PANTHER" id="PTHR43200:SF2">
    <property type="entry name" value="3'(2'),5'-BISPHOSPHATE NUCLEOTIDASE"/>
    <property type="match status" value="1"/>
</dbReference>